<protein>
    <submittedName>
        <fullName evidence="2">Uncharacterized protein</fullName>
    </submittedName>
</protein>
<dbReference type="GeneID" id="66102550"/>
<evidence type="ECO:0000313" key="2">
    <source>
        <dbReference type="EMBL" id="KAG7444154.1"/>
    </source>
</evidence>
<evidence type="ECO:0000313" key="3">
    <source>
        <dbReference type="Proteomes" id="UP000812287"/>
    </source>
</evidence>
<organism evidence="2 3">
    <name type="scientific">Guyanagaster necrorhizus</name>
    <dbReference type="NCBI Taxonomy" id="856835"/>
    <lineage>
        <taxon>Eukaryota</taxon>
        <taxon>Fungi</taxon>
        <taxon>Dikarya</taxon>
        <taxon>Basidiomycota</taxon>
        <taxon>Agaricomycotina</taxon>
        <taxon>Agaricomycetes</taxon>
        <taxon>Agaricomycetidae</taxon>
        <taxon>Agaricales</taxon>
        <taxon>Marasmiineae</taxon>
        <taxon>Physalacriaceae</taxon>
        <taxon>Guyanagaster</taxon>
    </lineage>
</organism>
<gene>
    <name evidence="2" type="ORF">BT62DRAFT_254601</name>
</gene>
<dbReference type="RefSeq" id="XP_043037654.1">
    <property type="nucleotide sequence ID" value="XM_043180254.1"/>
</dbReference>
<proteinExistence type="predicted"/>
<dbReference type="AlphaFoldDB" id="A0A9P8AQI5"/>
<feature type="region of interest" description="Disordered" evidence="1">
    <location>
        <begin position="77"/>
        <end position="99"/>
    </location>
</feature>
<accession>A0A9P8AQI5</accession>
<feature type="region of interest" description="Disordered" evidence="1">
    <location>
        <begin position="142"/>
        <end position="180"/>
    </location>
</feature>
<comment type="caution">
    <text evidence="2">The sequence shown here is derived from an EMBL/GenBank/DDBJ whole genome shotgun (WGS) entry which is preliminary data.</text>
</comment>
<evidence type="ECO:0000256" key="1">
    <source>
        <dbReference type="SAM" id="MobiDB-lite"/>
    </source>
</evidence>
<dbReference type="Proteomes" id="UP000812287">
    <property type="component" value="Unassembled WGS sequence"/>
</dbReference>
<name>A0A9P8AQI5_9AGAR</name>
<dbReference type="EMBL" id="MU250541">
    <property type="protein sequence ID" value="KAG7444154.1"/>
    <property type="molecule type" value="Genomic_DNA"/>
</dbReference>
<keyword evidence="3" id="KW-1185">Reference proteome</keyword>
<reference evidence="2" key="1">
    <citation type="submission" date="2020-11" db="EMBL/GenBank/DDBJ databases">
        <title>Adaptations for nitrogen fixation in a non-lichenized fungal sporocarp promotes dispersal by wood-feeding termites.</title>
        <authorList>
            <consortium name="DOE Joint Genome Institute"/>
            <person name="Koch R.A."/>
            <person name="Yoon G."/>
            <person name="Arayal U."/>
            <person name="Lail K."/>
            <person name="Amirebrahimi M."/>
            <person name="Labutti K."/>
            <person name="Lipzen A."/>
            <person name="Riley R."/>
            <person name="Barry K."/>
            <person name="Henrissat B."/>
            <person name="Grigoriev I.V."/>
            <person name="Herr J.R."/>
            <person name="Aime M.C."/>
        </authorList>
    </citation>
    <scope>NUCLEOTIDE SEQUENCE</scope>
    <source>
        <strain evidence="2">MCA 3950</strain>
    </source>
</reference>
<sequence length="180" mass="20877">MLKDTLTLDCFIVLEYMPFKSHDCRRCFLNLSLRPWLYEHALMCILMVVYGHRTASGGPSGHSVHIDSGKSRWKSEKPMAERAFRSAPPDPSDSWPRLHRDNAERNTRRSLVNRWSVWLRVFCASLYVPLIDYAPSSFAVQRDQNSGNNRFHRESPRGDLLPRPSSSMQTDTRHTRTCIL</sequence>